<dbReference type="InterPro" id="IPR002902">
    <property type="entry name" value="GNK2"/>
</dbReference>
<dbReference type="AlphaFoldDB" id="A0A5P1FAH9"/>
<evidence type="ECO:0000256" key="2">
    <source>
        <dbReference type="ARBA" id="ARBA00022525"/>
    </source>
</evidence>
<evidence type="ECO:0000256" key="4">
    <source>
        <dbReference type="ARBA" id="ARBA00022737"/>
    </source>
</evidence>
<dbReference type="PROSITE" id="PS51473">
    <property type="entry name" value="GNK2"/>
    <property type="match status" value="2"/>
</dbReference>
<evidence type="ECO:0000256" key="1">
    <source>
        <dbReference type="ARBA" id="ARBA00004613"/>
    </source>
</evidence>
<evidence type="ECO:0000256" key="5">
    <source>
        <dbReference type="ARBA" id="ARBA00038515"/>
    </source>
</evidence>
<accession>A0A5P1FAH9</accession>
<feature type="chain" id="PRO_5024281437" description="Gnk2-homologous domain-containing protein" evidence="6">
    <location>
        <begin position="27"/>
        <end position="314"/>
    </location>
</feature>
<evidence type="ECO:0000313" key="8">
    <source>
        <dbReference type="EMBL" id="ONK75172.1"/>
    </source>
</evidence>
<dbReference type="CDD" id="cd23509">
    <property type="entry name" value="Gnk2-like"/>
    <property type="match status" value="2"/>
</dbReference>
<comment type="similarity">
    <text evidence="5">Belongs to the cysteine-rich repeat secretory protein family.</text>
</comment>
<organism evidence="8 9">
    <name type="scientific">Asparagus officinalis</name>
    <name type="common">Garden asparagus</name>
    <dbReference type="NCBI Taxonomy" id="4686"/>
    <lineage>
        <taxon>Eukaryota</taxon>
        <taxon>Viridiplantae</taxon>
        <taxon>Streptophyta</taxon>
        <taxon>Embryophyta</taxon>
        <taxon>Tracheophyta</taxon>
        <taxon>Spermatophyta</taxon>
        <taxon>Magnoliopsida</taxon>
        <taxon>Liliopsida</taxon>
        <taxon>Asparagales</taxon>
        <taxon>Asparagaceae</taxon>
        <taxon>Asparagoideae</taxon>
        <taxon>Asparagus</taxon>
    </lineage>
</organism>
<feature type="domain" description="Gnk2-homologous" evidence="7">
    <location>
        <begin position="137"/>
        <end position="246"/>
    </location>
</feature>
<reference evidence="9" key="1">
    <citation type="journal article" date="2017" name="Nat. Commun.">
        <title>The asparagus genome sheds light on the origin and evolution of a young Y chromosome.</title>
        <authorList>
            <person name="Harkess A."/>
            <person name="Zhou J."/>
            <person name="Xu C."/>
            <person name="Bowers J.E."/>
            <person name="Van der Hulst R."/>
            <person name="Ayyampalayam S."/>
            <person name="Mercati F."/>
            <person name="Riccardi P."/>
            <person name="McKain M.R."/>
            <person name="Kakrana A."/>
            <person name="Tang H."/>
            <person name="Ray J."/>
            <person name="Groenendijk J."/>
            <person name="Arikit S."/>
            <person name="Mathioni S.M."/>
            <person name="Nakano M."/>
            <person name="Shan H."/>
            <person name="Telgmann-Rauber A."/>
            <person name="Kanno A."/>
            <person name="Yue Z."/>
            <person name="Chen H."/>
            <person name="Li W."/>
            <person name="Chen Y."/>
            <person name="Xu X."/>
            <person name="Zhang Y."/>
            <person name="Luo S."/>
            <person name="Chen H."/>
            <person name="Gao J."/>
            <person name="Mao Z."/>
            <person name="Pires J.C."/>
            <person name="Luo M."/>
            <person name="Kudrna D."/>
            <person name="Wing R.A."/>
            <person name="Meyers B.C."/>
            <person name="Yi K."/>
            <person name="Kong H."/>
            <person name="Lavrijsen P."/>
            <person name="Sunseri F."/>
            <person name="Falavigna A."/>
            <person name="Ye Y."/>
            <person name="Leebens-Mack J.H."/>
            <person name="Chen G."/>
        </authorList>
    </citation>
    <scope>NUCLEOTIDE SEQUENCE [LARGE SCALE GENOMIC DNA]</scope>
    <source>
        <strain evidence="9">cv. DH0086</strain>
    </source>
</reference>
<name>A0A5P1FAH9_ASPOF</name>
<keyword evidence="9" id="KW-1185">Reference proteome</keyword>
<protein>
    <recommendedName>
        <fullName evidence="7">Gnk2-homologous domain-containing protein</fullName>
    </recommendedName>
</protein>
<evidence type="ECO:0000259" key="7">
    <source>
        <dbReference type="PROSITE" id="PS51473"/>
    </source>
</evidence>
<sequence>MHSFNVQLSLFSIVSLLLLLVHNASAIDPLFSSCSNSNNHTSNDDPFAKNLNQLMFQLISGSPCTGYSLSSIDQSPYKINGLALCRGDVNRTTCKSCIRNASTQILQLCPYKRQGIILFDECLLRYSDTEFFGQVDDRDQFILVNTGNVSWLQSEFNTQVMQLMGSLKGDVSRSPLFFGTATMRIGQSEMLYGLAQCTRDLSSESCEKCLESAVGELPSCCGGKRGARVVGGSCNDCPFKKSAAIWFDECFHRYSENAFFHEIDKQESFIVSNTQNASLSLQITQLMSSLRKEVHPPLFFALEVMDVVGMTEKL</sequence>
<dbReference type="OMA" id="EIYPFAN"/>
<dbReference type="Proteomes" id="UP000243459">
    <property type="component" value="Chromosome 3"/>
</dbReference>
<feature type="signal peptide" evidence="6">
    <location>
        <begin position="1"/>
        <end position="26"/>
    </location>
</feature>
<dbReference type="InterPro" id="IPR038408">
    <property type="entry name" value="GNK2_sf"/>
</dbReference>
<dbReference type="Gramene" id="ONK75172">
    <property type="protein sequence ID" value="ONK75172"/>
    <property type="gene ID" value="A4U43_C03F14110"/>
</dbReference>
<keyword evidence="3 6" id="KW-0732">Signal</keyword>
<dbReference type="PANTHER" id="PTHR32411:SF43">
    <property type="entry name" value="CYSTEINE-RICH REPEAT SECRETORY PROTEIN 38"/>
    <property type="match status" value="1"/>
</dbReference>
<dbReference type="GO" id="GO:0005576">
    <property type="term" value="C:extracellular region"/>
    <property type="evidence" value="ECO:0007669"/>
    <property type="project" value="UniProtKB-SubCell"/>
</dbReference>
<evidence type="ECO:0000256" key="3">
    <source>
        <dbReference type="ARBA" id="ARBA00022729"/>
    </source>
</evidence>
<dbReference type="PANTHER" id="PTHR32411">
    <property type="entry name" value="CYSTEINE-RICH REPEAT SECRETORY PROTEIN 38-RELATED"/>
    <property type="match status" value="1"/>
</dbReference>
<feature type="domain" description="Gnk2-homologous" evidence="7">
    <location>
        <begin position="28"/>
        <end position="131"/>
    </location>
</feature>
<dbReference type="Gene3D" id="3.30.430.20">
    <property type="entry name" value="Gnk2 domain, C-X8-C-X2-C motif"/>
    <property type="match status" value="2"/>
</dbReference>
<evidence type="ECO:0000313" key="9">
    <source>
        <dbReference type="Proteomes" id="UP000243459"/>
    </source>
</evidence>
<gene>
    <name evidence="8" type="ORF">A4U43_C03F14110</name>
</gene>
<evidence type="ECO:0000256" key="6">
    <source>
        <dbReference type="SAM" id="SignalP"/>
    </source>
</evidence>
<dbReference type="InterPro" id="IPR050581">
    <property type="entry name" value="CRR_secretory_protein"/>
</dbReference>
<proteinExistence type="inferred from homology"/>
<keyword evidence="4" id="KW-0677">Repeat</keyword>
<dbReference type="Pfam" id="PF01657">
    <property type="entry name" value="Stress-antifung"/>
    <property type="match status" value="2"/>
</dbReference>
<comment type="subcellular location">
    <subcellularLocation>
        <location evidence="1">Secreted</location>
    </subcellularLocation>
</comment>
<keyword evidence="2" id="KW-0964">Secreted</keyword>
<dbReference type="EMBL" id="CM007383">
    <property type="protein sequence ID" value="ONK75172.1"/>
    <property type="molecule type" value="Genomic_DNA"/>
</dbReference>